<feature type="signal peptide" evidence="1">
    <location>
        <begin position="1"/>
        <end position="22"/>
    </location>
</feature>
<evidence type="ECO:0000256" key="1">
    <source>
        <dbReference type="SAM" id="SignalP"/>
    </source>
</evidence>
<protein>
    <submittedName>
        <fullName evidence="2">Lipoprotein</fullName>
    </submittedName>
</protein>
<evidence type="ECO:0000313" key="3">
    <source>
        <dbReference type="Proteomes" id="UP000298009"/>
    </source>
</evidence>
<evidence type="ECO:0000313" key="2">
    <source>
        <dbReference type="EMBL" id="TGK79143.1"/>
    </source>
</evidence>
<gene>
    <name evidence="2" type="ORF">EHQ24_16480</name>
</gene>
<dbReference type="NCBIfam" id="NF033167">
    <property type="entry name" value="lipo_LIC11695"/>
    <property type="match status" value="1"/>
</dbReference>
<feature type="chain" id="PRO_5020215437" evidence="1">
    <location>
        <begin position="23"/>
        <end position="189"/>
    </location>
</feature>
<accession>A0A4R9I2B8</accession>
<dbReference type="AlphaFoldDB" id="A0A4R9I2B8"/>
<keyword evidence="3" id="KW-1185">Reference proteome</keyword>
<comment type="caution">
    <text evidence="2">The sequence shown here is derived from an EMBL/GenBank/DDBJ whole genome shotgun (WGS) entry which is preliminary data.</text>
</comment>
<proteinExistence type="predicted"/>
<reference evidence="2" key="1">
    <citation type="journal article" date="2019" name="PLoS Negl. Trop. Dis.">
        <title>Revisiting the worldwide diversity of Leptospira species in the environment.</title>
        <authorList>
            <person name="Vincent A.T."/>
            <person name="Schiettekatte O."/>
            <person name="Bourhy P."/>
            <person name="Veyrier F.J."/>
            <person name="Picardeau M."/>
        </authorList>
    </citation>
    <scope>NUCLEOTIDE SEQUENCE [LARGE SCALE GENOMIC DNA]</scope>
    <source>
        <strain evidence="2">201800287</strain>
    </source>
</reference>
<dbReference type="RefSeq" id="WP_135602716.1">
    <property type="nucleotide sequence ID" value="NZ_RQFK01000028.1"/>
</dbReference>
<dbReference type="OrthoDB" id="333198at2"/>
<organism evidence="2 3">
    <name type="scientific">Leptospira noumeaensis</name>
    <dbReference type="NCBI Taxonomy" id="2484964"/>
    <lineage>
        <taxon>Bacteria</taxon>
        <taxon>Pseudomonadati</taxon>
        <taxon>Spirochaetota</taxon>
        <taxon>Spirochaetia</taxon>
        <taxon>Leptospirales</taxon>
        <taxon>Leptospiraceae</taxon>
        <taxon>Leptospira</taxon>
    </lineage>
</organism>
<dbReference type="Proteomes" id="UP000298009">
    <property type="component" value="Unassembled WGS sequence"/>
</dbReference>
<sequence>MKTKTKIKTLLTLITLGLSVFQCDLFDPKDKVTSDDLVSMLALQQINANSMSEAQRLGLNVAYSHRFSIKDGPHLFCREYSTAYLEKQAEWEKDMEQTYTTIGNAIGIQIVVERLSGPCAVTNKVAACHYDGVDGINDLIPYAYTTEGEHKYLIPANAYYGTTDLKNAKEACERFKGTYVCYDPSKCWQ</sequence>
<dbReference type="EMBL" id="RQFK01000028">
    <property type="protein sequence ID" value="TGK79143.1"/>
    <property type="molecule type" value="Genomic_DNA"/>
</dbReference>
<keyword evidence="1" id="KW-0732">Signal</keyword>
<keyword evidence="2" id="KW-0449">Lipoprotein</keyword>
<name>A0A4R9I2B8_9LEPT</name>